<evidence type="ECO:0000256" key="1">
    <source>
        <dbReference type="ARBA" id="ARBA00022679"/>
    </source>
</evidence>
<dbReference type="Gene3D" id="1.10.510.10">
    <property type="entry name" value="Transferase(Phosphotransferase) domain 1"/>
    <property type="match status" value="1"/>
</dbReference>
<evidence type="ECO:0000256" key="4">
    <source>
        <dbReference type="ARBA" id="ARBA00022840"/>
    </source>
</evidence>
<keyword evidence="11" id="KW-1185">Reference proteome</keyword>
<evidence type="ECO:0000256" key="6">
    <source>
        <dbReference type="RuleBase" id="RU000304"/>
    </source>
</evidence>
<dbReference type="Pfam" id="PF00069">
    <property type="entry name" value="Pkinase"/>
    <property type="match status" value="1"/>
</dbReference>
<dbReference type="GO" id="GO:0005524">
    <property type="term" value="F:ATP binding"/>
    <property type="evidence" value="ECO:0007669"/>
    <property type="project" value="UniProtKB-UniRule"/>
</dbReference>
<keyword evidence="2 5" id="KW-0547">Nucleotide-binding</keyword>
<organism evidence="10 11">
    <name type="scientific">Trema orientale</name>
    <name type="common">Charcoal tree</name>
    <name type="synonym">Celtis orientalis</name>
    <dbReference type="NCBI Taxonomy" id="63057"/>
    <lineage>
        <taxon>Eukaryota</taxon>
        <taxon>Viridiplantae</taxon>
        <taxon>Streptophyta</taxon>
        <taxon>Embryophyta</taxon>
        <taxon>Tracheophyta</taxon>
        <taxon>Spermatophyta</taxon>
        <taxon>Magnoliopsida</taxon>
        <taxon>eudicotyledons</taxon>
        <taxon>Gunneridae</taxon>
        <taxon>Pentapetalae</taxon>
        <taxon>rosids</taxon>
        <taxon>fabids</taxon>
        <taxon>Rosales</taxon>
        <taxon>Cannabaceae</taxon>
        <taxon>Trema</taxon>
    </lineage>
</organism>
<reference evidence="11" key="1">
    <citation type="submission" date="2016-06" db="EMBL/GenBank/DDBJ databases">
        <title>Parallel loss of symbiosis genes in relatives of nitrogen-fixing non-legume Parasponia.</title>
        <authorList>
            <person name="Van Velzen R."/>
            <person name="Holmer R."/>
            <person name="Bu F."/>
            <person name="Rutten L."/>
            <person name="Van Zeijl A."/>
            <person name="Liu W."/>
            <person name="Santuari L."/>
            <person name="Cao Q."/>
            <person name="Sharma T."/>
            <person name="Shen D."/>
            <person name="Roswanjaya Y."/>
            <person name="Wardhani T."/>
            <person name="Kalhor M.S."/>
            <person name="Jansen J."/>
            <person name="Van den Hoogen J."/>
            <person name="Gungor B."/>
            <person name="Hartog M."/>
            <person name="Hontelez J."/>
            <person name="Verver J."/>
            <person name="Yang W.-C."/>
            <person name="Schijlen E."/>
            <person name="Repin R."/>
            <person name="Schilthuizen M."/>
            <person name="Schranz E."/>
            <person name="Heidstra R."/>
            <person name="Miyata K."/>
            <person name="Fedorova E."/>
            <person name="Kohlen W."/>
            <person name="Bisseling T."/>
            <person name="Smit S."/>
            <person name="Geurts R."/>
        </authorList>
    </citation>
    <scope>NUCLEOTIDE SEQUENCE [LARGE SCALE GENOMIC DNA]</scope>
    <source>
        <strain evidence="11">cv. RG33-2</strain>
    </source>
</reference>
<keyword evidence="8" id="KW-1133">Transmembrane helix</keyword>
<sequence length="393" mass="44030">MGRPAKPLTKFDKALYISRNHRRLTICLLLVYVFSTYLKALLGYIVILMGNCVKYPASNSRLSIQNSPKPGTSIPSTSDGKQNETASMAMEINNNNNNNNNNNVNDDVNPPKGRIIKPSLKVFSLAELKTVTREFGTFLGEGGFGEVFKGWLNDKTYAPSTTDGVGIPVAVKKSKFPHSCQGLKEWKLFILIKFVTAVGAFEALEWRIRLKIAIGAARGLAFLHSSEKPVIYRDFKTSNILLDEAYNAKLSDFGLAKFGPVDGKSHVTTRVMGTHGYAAPEYVETGHLYVKSDVYGFGVVMLEMLTGRQAIDEFRPEEEIELVKWAGPHLQERKRLKKIMDPRLADQYPMEGAWQAAELITKCLQYDRKNRPSMEEVLESLENINAIPLKHPK</sequence>
<dbReference type="STRING" id="63057.A0A2P5EY49"/>
<dbReference type="InterPro" id="IPR050823">
    <property type="entry name" value="Plant_Ser_Thr_Prot_Kinase"/>
</dbReference>
<evidence type="ECO:0000313" key="10">
    <source>
        <dbReference type="EMBL" id="PON90467.1"/>
    </source>
</evidence>
<dbReference type="PROSITE" id="PS00107">
    <property type="entry name" value="PROTEIN_KINASE_ATP"/>
    <property type="match status" value="1"/>
</dbReference>
<protein>
    <submittedName>
        <fullName evidence="10">Mitogen-activated protein kinase kinase kinase</fullName>
    </submittedName>
</protein>
<dbReference type="InterPro" id="IPR011009">
    <property type="entry name" value="Kinase-like_dom_sf"/>
</dbReference>
<dbReference type="FunFam" id="1.10.510.10:FF:000095">
    <property type="entry name" value="protein STRUBBELIG-RECEPTOR FAMILY 8"/>
    <property type="match status" value="1"/>
</dbReference>
<dbReference type="PROSITE" id="PS50011">
    <property type="entry name" value="PROTEIN_KINASE_DOM"/>
    <property type="match status" value="1"/>
</dbReference>
<evidence type="ECO:0000256" key="8">
    <source>
        <dbReference type="SAM" id="Phobius"/>
    </source>
</evidence>
<evidence type="ECO:0000313" key="11">
    <source>
        <dbReference type="Proteomes" id="UP000237000"/>
    </source>
</evidence>
<dbReference type="PANTHER" id="PTHR45621">
    <property type="entry name" value="OS01G0588500 PROTEIN-RELATED"/>
    <property type="match status" value="1"/>
</dbReference>
<keyword evidence="1" id="KW-0808">Transferase</keyword>
<keyword evidence="6" id="KW-0723">Serine/threonine-protein kinase</keyword>
<evidence type="ECO:0000259" key="9">
    <source>
        <dbReference type="PROSITE" id="PS50011"/>
    </source>
</evidence>
<evidence type="ECO:0000256" key="7">
    <source>
        <dbReference type="SAM" id="MobiDB-lite"/>
    </source>
</evidence>
<name>A0A2P5EY49_TREOI</name>
<dbReference type="EMBL" id="JXTC01000083">
    <property type="protein sequence ID" value="PON90467.1"/>
    <property type="molecule type" value="Genomic_DNA"/>
</dbReference>
<dbReference type="GO" id="GO:0004674">
    <property type="term" value="F:protein serine/threonine kinase activity"/>
    <property type="evidence" value="ECO:0007669"/>
    <property type="project" value="UniProtKB-KW"/>
</dbReference>
<feature type="domain" description="Protein kinase" evidence="9">
    <location>
        <begin position="133"/>
        <end position="393"/>
    </location>
</feature>
<gene>
    <name evidence="10" type="ORF">TorRG33x02_137520</name>
</gene>
<dbReference type="OrthoDB" id="4062651at2759"/>
<comment type="similarity">
    <text evidence="6">Belongs to the protein kinase superfamily.</text>
</comment>
<comment type="caution">
    <text evidence="10">The sequence shown here is derived from an EMBL/GenBank/DDBJ whole genome shotgun (WGS) entry which is preliminary data.</text>
</comment>
<evidence type="ECO:0000256" key="5">
    <source>
        <dbReference type="PROSITE-ProRule" id="PRU10141"/>
    </source>
</evidence>
<feature type="transmembrane region" description="Helical" evidence="8">
    <location>
        <begin position="26"/>
        <end position="50"/>
    </location>
</feature>
<dbReference type="InParanoid" id="A0A2P5EY49"/>
<dbReference type="InterPro" id="IPR017441">
    <property type="entry name" value="Protein_kinase_ATP_BS"/>
</dbReference>
<evidence type="ECO:0000256" key="2">
    <source>
        <dbReference type="ARBA" id="ARBA00022741"/>
    </source>
</evidence>
<dbReference type="InterPro" id="IPR000719">
    <property type="entry name" value="Prot_kinase_dom"/>
</dbReference>
<accession>A0A2P5EY49</accession>
<evidence type="ECO:0000256" key="3">
    <source>
        <dbReference type="ARBA" id="ARBA00022777"/>
    </source>
</evidence>
<dbReference type="PROSITE" id="PS00108">
    <property type="entry name" value="PROTEIN_KINASE_ST"/>
    <property type="match status" value="1"/>
</dbReference>
<feature type="binding site" evidence="5">
    <location>
        <position position="172"/>
    </location>
    <ligand>
        <name>ATP</name>
        <dbReference type="ChEBI" id="CHEBI:30616"/>
    </ligand>
</feature>
<feature type="region of interest" description="Disordered" evidence="7">
    <location>
        <begin position="64"/>
        <end position="83"/>
    </location>
</feature>
<dbReference type="AlphaFoldDB" id="A0A2P5EY49"/>
<keyword evidence="3 10" id="KW-0418">Kinase</keyword>
<keyword evidence="4 5" id="KW-0067">ATP-binding</keyword>
<dbReference type="Proteomes" id="UP000237000">
    <property type="component" value="Unassembled WGS sequence"/>
</dbReference>
<dbReference type="SUPFAM" id="SSF56112">
    <property type="entry name" value="Protein kinase-like (PK-like)"/>
    <property type="match status" value="1"/>
</dbReference>
<keyword evidence="8" id="KW-0472">Membrane</keyword>
<proteinExistence type="inferred from homology"/>
<keyword evidence="8" id="KW-0812">Transmembrane</keyword>
<dbReference type="InterPro" id="IPR008271">
    <property type="entry name" value="Ser/Thr_kinase_AS"/>
</dbReference>
<dbReference type="Gene3D" id="3.30.200.20">
    <property type="entry name" value="Phosphorylase Kinase, domain 1"/>
    <property type="match status" value="1"/>
</dbReference>